<dbReference type="GeneID" id="85360553"/>
<name>A0AA39NBA3_ARMTA</name>
<evidence type="ECO:0000313" key="2">
    <source>
        <dbReference type="Proteomes" id="UP001175211"/>
    </source>
</evidence>
<dbReference type="EMBL" id="JAUEPS010000009">
    <property type="protein sequence ID" value="KAK0462481.1"/>
    <property type="molecule type" value="Genomic_DNA"/>
</dbReference>
<comment type="caution">
    <text evidence="1">The sequence shown here is derived from an EMBL/GenBank/DDBJ whole genome shotgun (WGS) entry which is preliminary data.</text>
</comment>
<dbReference type="AlphaFoldDB" id="A0AA39NBA3"/>
<dbReference type="Proteomes" id="UP001175211">
    <property type="component" value="Unassembled WGS sequence"/>
</dbReference>
<evidence type="ECO:0000313" key="1">
    <source>
        <dbReference type="EMBL" id="KAK0462481.1"/>
    </source>
</evidence>
<dbReference type="RefSeq" id="XP_060334093.1">
    <property type="nucleotide sequence ID" value="XM_060477005.1"/>
</dbReference>
<keyword evidence="2" id="KW-1185">Reference proteome</keyword>
<proteinExistence type="predicted"/>
<accession>A0AA39NBA3</accession>
<organism evidence="1 2">
    <name type="scientific">Armillaria tabescens</name>
    <name type="common">Ringless honey mushroom</name>
    <name type="synonym">Agaricus tabescens</name>
    <dbReference type="NCBI Taxonomy" id="1929756"/>
    <lineage>
        <taxon>Eukaryota</taxon>
        <taxon>Fungi</taxon>
        <taxon>Dikarya</taxon>
        <taxon>Basidiomycota</taxon>
        <taxon>Agaricomycotina</taxon>
        <taxon>Agaricomycetes</taxon>
        <taxon>Agaricomycetidae</taxon>
        <taxon>Agaricales</taxon>
        <taxon>Marasmiineae</taxon>
        <taxon>Physalacriaceae</taxon>
        <taxon>Desarmillaria</taxon>
    </lineage>
</organism>
<reference evidence="1" key="1">
    <citation type="submission" date="2023-06" db="EMBL/GenBank/DDBJ databases">
        <authorList>
            <consortium name="Lawrence Berkeley National Laboratory"/>
            <person name="Ahrendt S."/>
            <person name="Sahu N."/>
            <person name="Indic B."/>
            <person name="Wong-Bajracharya J."/>
            <person name="Merenyi Z."/>
            <person name="Ke H.-M."/>
            <person name="Monk M."/>
            <person name="Kocsube S."/>
            <person name="Drula E."/>
            <person name="Lipzen A."/>
            <person name="Balint B."/>
            <person name="Henrissat B."/>
            <person name="Andreopoulos B."/>
            <person name="Martin F.M."/>
            <person name="Harder C.B."/>
            <person name="Rigling D."/>
            <person name="Ford K.L."/>
            <person name="Foster G.D."/>
            <person name="Pangilinan J."/>
            <person name="Papanicolaou A."/>
            <person name="Barry K."/>
            <person name="LaButti K."/>
            <person name="Viragh M."/>
            <person name="Koriabine M."/>
            <person name="Yan M."/>
            <person name="Riley R."/>
            <person name="Champramary S."/>
            <person name="Plett K.L."/>
            <person name="Tsai I.J."/>
            <person name="Slot J."/>
            <person name="Sipos G."/>
            <person name="Plett J."/>
            <person name="Nagy L.G."/>
            <person name="Grigoriev I.V."/>
        </authorList>
    </citation>
    <scope>NUCLEOTIDE SEQUENCE</scope>
    <source>
        <strain evidence="1">CCBAS 213</strain>
    </source>
</reference>
<gene>
    <name evidence="1" type="ORF">EV420DRAFT_1639699</name>
</gene>
<sequence length="267" mass="30559">MGEEGSSKIPELPIELEREIFELTATLYPGSAYQLTTVSKRVQIWMEILIYRTVVLDFPKSRTNLFLQTVDSRPASFFASHVKNLYLTFVSYPQAQKVLSVCTGVTNLACWAATSSLELLPLPRQPLERLSVNTATLMQLCETHKPDFSHPAFRALTHLDITEPPTSPVDIDWSALYKLPKLTHISIGNLTGSHHLFLLKELLANCESLLFLVVISDHGEFTKRVSEEIDDGRLKILPYFHHPKEYRTYWEDVQRGLPDFWGYLEDH</sequence>
<protein>
    <submittedName>
        <fullName evidence="1">Uncharacterized protein</fullName>
    </submittedName>
</protein>